<dbReference type="PANTHER" id="PTHR11102:SF160">
    <property type="entry name" value="ERAD-ASSOCIATED E3 UBIQUITIN-PROTEIN LIGASE COMPONENT HRD3"/>
    <property type="match status" value="1"/>
</dbReference>
<reference evidence="2 3" key="1">
    <citation type="submission" date="2015-11" db="EMBL/GenBank/DDBJ databases">
        <title>Genomes and virulence difference between two physiological races of Phytophthora nicotianae.</title>
        <authorList>
            <person name="Liu H."/>
            <person name="Ma X."/>
            <person name="Yu H."/>
            <person name="Fang D."/>
            <person name="Li Y."/>
            <person name="Wang X."/>
            <person name="Wang W."/>
            <person name="Dong Y."/>
            <person name="Xiao B."/>
        </authorList>
    </citation>
    <scope>NUCLEOTIDE SEQUENCE [LARGE SCALE GENOMIC DNA]</scope>
    <source>
        <strain evidence="3">race 1</strain>
    </source>
</reference>
<dbReference type="InterPro" id="IPR011990">
    <property type="entry name" value="TPR-like_helical_dom_sf"/>
</dbReference>
<dbReference type="InterPro" id="IPR029063">
    <property type="entry name" value="SAM-dependent_MTases_sf"/>
</dbReference>
<organism evidence="2 3">
    <name type="scientific">Phytophthora nicotianae</name>
    <name type="common">Potato buckeye rot agent</name>
    <name type="synonym">Phytophthora parasitica</name>
    <dbReference type="NCBI Taxonomy" id="4792"/>
    <lineage>
        <taxon>Eukaryota</taxon>
        <taxon>Sar</taxon>
        <taxon>Stramenopiles</taxon>
        <taxon>Oomycota</taxon>
        <taxon>Peronosporomycetes</taxon>
        <taxon>Peronosporales</taxon>
        <taxon>Peronosporaceae</taxon>
        <taxon>Phytophthora</taxon>
    </lineage>
</organism>
<dbReference type="Proteomes" id="UP000054636">
    <property type="component" value="Unassembled WGS sequence"/>
</dbReference>
<dbReference type="EMBL" id="LNFP01000124">
    <property type="protein sequence ID" value="KUF97202.1"/>
    <property type="molecule type" value="Genomic_DNA"/>
</dbReference>
<name>A0A0W8DM64_PHYNI</name>
<dbReference type="Pfam" id="PF08238">
    <property type="entry name" value="Sel1"/>
    <property type="match status" value="3"/>
</dbReference>
<comment type="caution">
    <text evidence="2">The sequence shown here is derived from an EMBL/GenBank/DDBJ whole genome shotgun (WGS) entry which is preliminary data.</text>
</comment>
<dbReference type="PANTHER" id="PTHR11102">
    <property type="entry name" value="SEL-1-LIKE PROTEIN"/>
    <property type="match status" value="1"/>
</dbReference>
<dbReference type="SUPFAM" id="SSF48452">
    <property type="entry name" value="TPR-like"/>
    <property type="match status" value="1"/>
</dbReference>
<protein>
    <submittedName>
        <fullName evidence="2">Aquaporin-9</fullName>
    </submittedName>
</protein>
<evidence type="ECO:0000313" key="2">
    <source>
        <dbReference type="EMBL" id="KUF97202.1"/>
    </source>
</evidence>
<gene>
    <name evidence="2" type="ORF">AM588_10006671</name>
</gene>
<dbReference type="Gene3D" id="1.25.40.10">
    <property type="entry name" value="Tetratricopeptide repeat domain"/>
    <property type="match status" value="1"/>
</dbReference>
<sequence length="539" mass="58824">MASLGLGDDEALYTLAYFTSDWVRPMDAIALPRLCAVLDGVNALNKQHQLIGLLEVRRTDEETGNTDSSCGKTQRLEPSQDCDRVYVQNELRQLCENDNNDAAEFPSSTDSDSSWKALGELLKDDGAPGAAFRALQALWKSQVTVAAADIPEPLDVNDPNLVKMREEALELFETGQFLPAASSFVSVLLRCPTCTKSSFNLAVILQMIGETYFAVASILRVVALDDSDSVAHTVLRYEQIVAGLLSVYYQEEPDLVVAGYRSILASNRDSHVRAVHSLATLEGATTTKTAAPAYVAKVFDELADSFEEKLVAHLEYRVPWQLVEALQKLSPPGFIPKDSTAEPEWVVADVGCGTGLCGRLLRSHVDISPLMIEKTRAEGSYDELQNGQCNAAFLLEHHGQTILKWRWLGLAAAVEDSSNPLLHEAFALYSQAAALNDSEAVRKTGTCFHEPWIGVCPSNHTRALERYQLAAELGDAQAGYNCGLMLLTGDGVPRDLAAARNYYADCSEAAFPANVPCGVALVGLDILQRVETIARQIWR</sequence>
<dbReference type="AlphaFoldDB" id="A0A0W8DM64"/>
<dbReference type="SUPFAM" id="SSF53335">
    <property type="entry name" value="S-adenosyl-L-methionine-dependent methyltransferases"/>
    <property type="match status" value="1"/>
</dbReference>
<dbReference type="Gene3D" id="3.40.50.150">
    <property type="entry name" value="Vaccinia Virus protein VP39"/>
    <property type="match status" value="1"/>
</dbReference>
<dbReference type="InterPro" id="IPR050767">
    <property type="entry name" value="Sel1_AlgK"/>
</dbReference>
<comment type="similarity">
    <text evidence="1">Belongs to the sel-1 family.</text>
</comment>
<dbReference type="InterPro" id="IPR006597">
    <property type="entry name" value="Sel1-like"/>
</dbReference>
<accession>A0A0W8DM64</accession>
<evidence type="ECO:0000256" key="1">
    <source>
        <dbReference type="ARBA" id="ARBA00038101"/>
    </source>
</evidence>
<dbReference type="SUPFAM" id="SSF81901">
    <property type="entry name" value="HCP-like"/>
    <property type="match status" value="1"/>
</dbReference>
<proteinExistence type="inferred from homology"/>
<evidence type="ECO:0000313" key="3">
    <source>
        <dbReference type="Proteomes" id="UP000054636"/>
    </source>
</evidence>